<dbReference type="Pfam" id="PF13516">
    <property type="entry name" value="LRR_6"/>
    <property type="match status" value="3"/>
</dbReference>
<dbReference type="InterPro" id="IPR001611">
    <property type="entry name" value="Leu-rich_rpt"/>
</dbReference>
<feature type="region of interest" description="Disordered" evidence="4">
    <location>
        <begin position="478"/>
        <end position="573"/>
    </location>
</feature>
<evidence type="ECO:0000256" key="1">
    <source>
        <dbReference type="ARBA" id="ARBA00004245"/>
    </source>
</evidence>
<gene>
    <name evidence="5" type="ORF">EUX98_g4280</name>
</gene>
<keyword evidence="6" id="KW-1185">Reference proteome</keyword>
<comment type="subcellular location">
    <subcellularLocation>
        <location evidence="1">Cytoplasm</location>
        <location evidence="1">Cytoskeleton</location>
    </subcellularLocation>
</comment>
<feature type="compositionally biased region" description="Basic and acidic residues" evidence="4">
    <location>
        <begin position="234"/>
        <end position="246"/>
    </location>
</feature>
<dbReference type="InterPro" id="IPR052410">
    <property type="entry name" value="DRC5"/>
</dbReference>
<dbReference type="EMBL" id="SGPM01000102">
    <property type="protein sequence ID" value="THH29900.1"/>
    <property type="molecule type" value="Genomic_DNA"/>
</dbReference>
<evidence type="ECO:0000256" key="4">
    <source>
        <dbReference type="SAM" id="MobiDB-lite"/>
    </source>
</evidence>
<feature type="region of interest" description="Disordered" evidence="4">
    <location>
        <begin position="949"/>
        <end position="991"/>
    </location>
</feature>
<name>A0A4S4N2C6_9APHY</name>
<accession>A0A4S4N2C6</accession>
<dbReference type="OrthoDB" id="120976at2759"/>
<dbReference type="AlphaFoldDB" id="A0A4S4N2C6"/>
<reference evidence="5 6" key="1">
    <citation type="submission" date="2019-02" db="EMBL/GenBank/DDBJ databases">
        <title>Genome sequencing of the rare red list fungi Antrodiella citrinella (Flaviporus citrinellus).</title>
        <authorList>
            <person name="Buettner E."/>
            <person name="Kellner H."/>
        </authorList>
    </citation>
    <scope>NUCLEOTIDE SEQUENCE [LARGE SCALE GENOMIC DNA]</scope>
    <source>
        <strain evidence="5 6">DSM 108506</strain>
    </source>
</reference>
<feature type="region of interest" description="Disordered" evidence="4">
    <location>
        <begin position="223"/>
        <end position="264"/>
    </location>
</feature>
<dbReference type="GO" id="GO:0005856">
    <property type="term" value="C:cytoskeleton"/>
    <property type="evidence" value="ECO:0007669"/>
    <property type="project" value="UniProtKB-SubCell"/>
</dbReference>
<keyword evidence="3" id="KW-0206">Cytoskeleton</keyword>
<dbReference type="Proteomes" id="UP000308730">
    <property type="component" value="Unassembled WGS sequence"/>
</dbReference>
<dbReference type="SMART" id="SM00368">
    <property type="entry name" value="LRR_RI"/>
    <property type="match status" value="8"/>
</dbReference>
<evidence type="ECO:0000313" key="6">
    <source>
        <dbReference type="Proteomes" id="UP000308730"/>
    </source>
</evidence>
<dbReference type="InterPro" id="IPR032675">
    <property type="entry name" value="LRR_dom_sf"/>
</dbReference>
<keyword evidence="2" id="KW-0963">Cytoplasm</keyword>
<dbReference type="PANTHER" id="PTHR24107">
    <property type="entry name" value="YNEIN REGULATORY COMPLEX SUBUNIT 5"/>
    <property type="match status" value="1"/>
</dbReference>
<sequence>MDEDHTSTPQFALFKDCLAKRLISRGGILESQSSDDGGDDLDDFTLYLSSEIWPLLPQIIRAATYETRNDIPSFDGTLLVSPSFVDTLASVGVPDAAENAEQLLTKVVEDFLAEALTKFVIMSVQALDYSNDHHLLVPQLSGQRNAEMSSPSPSSSAVTIPTPGKSILKKPPPPQQSFFSLARLSKLLPQTQQPNANGGGNDEAKTLKRAHFILPEMTTVYPILSGNPPSMPMLKEEKKSIEEREKERRRRVVRRNSVSTESSRPEDTWWSMEQVESFYRECCIGREETPDSGISGALLHAKNSMPRTVDLSGVQLSEGSASVLSDVFTIEWGLRKLVFKECDLDELTLKPMLHALLIPETLAFLSVASNRRLKAVAFRILAAYVAKAKSLQFLDLSQNLLDKKSVEYMATALTTAPEPGLVSLRLDDCGLRPAALDALAHVVRTSSLRNISLRHNKINATGAVALALMIRDYPDRFPATNGSTSPTASSPSSSQLFLSPPPTPTLSHQSLSPEHPSPVSPAPRSGPVLPPPRHPSAAPQTTYTPYIPRARRVAPTGSPNPANTNPLSPSGQQIPLITSSAQVNQNHGPSAALLDKVRALDALPRLGALRTLDLKGNDIRNGITYIAQVLKRNRTLKVLNLSENKLDVQGLIVVAEALKYNSCLETLDLSKNPCCGPSLDGVQSLRTAFTLNDALKRLFLSSTGMQSAGAIALAEFLPESKSLLHLDLTMNGLDIAGVMALNSGLKGNHVMRCLDLNIPPADEEMARMCRDILNTCVRNTEEAEKSSQELTSGRGQGKGVWGMIEESELAKTFREDDKKIAEQTPPPPLAPTIITGERVTIQEPDENADIITQAKACKIELEDLLSRSPSSSSAPMSPTQALDPGLAQRTRVVLVKLAHVIEITANPDTLQELLVLNDDLTGMVSHTASPPLLGLGIRIDTAQKQTAVGATNGNGDAMHGGELSDVEEEPITPRLDKGKGRAEPEPEEPEMVLSPTIMAPAFTITESDDEDGERRLILDEHAAEDTVSPTDRSWVAEEGEVFRKGNVLLTPEEMEGEYDSEELRKELLEAMVERPPPRAMQDGYITEDITLAEIQPPSSPQLPSSPTAAPRPYIRRSRDRESHVSIARWNANLVKEQLI</sequence>
<protein>
    <recommendedName>
        <fullName evidence="7">RNI-like protein</fullName>
    </recommendedName>
</protein>
<feature type="compositionally biased region" description="Low complexity" evidence="4">
    <location>
        <begin position="483"/>
        <end position="498"/>
    </location>
</feature>
<dbReference type="PANTHER" id="PTHR24107:SF28">
    <property type="entry name" value="NLR FAMILY CARD DOMAIN CONTAINING 3"/>
    <property type="match status" value="1"/>
</dbReference>
<dbReference type="Gene3D" id="3.80.10.10">
    <property type="entry name" value="Ribonuclease Inhibitor"/>
    <property type="match status" value="3"/>
</dbReference>
<feature type="compositionally biased region" description="Polar residues" evidence="4">
    <location>
        <begin position="557"/>
        <end position="573"/>
    </location>
</feature>
<evidence type="ECO:0000256" key="2">
    <source>
        <dbReference type="ARBA" id="ARBA00022490"/>
    </source>
</evidence>
<feature type="region of interest" description="Disordered" evidence="4">
    <location>
        <begin position="142"/>
        <end position="173"/>
    </location>
</feature>
<proteinExistence type="predicted"/>
<dbReference type="CDD" id="cd22541">
    <property type="entry name" value="SP5_N"/>
    <property type="match status" value="1"/>
</dbReference>
<comment type="caution">
    <text evidence="5">The sequence shown here is derived from an EMBL/GenBank/DDBJ whole genome shotgun (WGS) entry which is preliminary data.</text>
</comment>
<feature type="region of interest" description="Disordered" evidence="4">
    <location>
        <begin position="1092"/>
        <end position="1119"/>
    </location>
</feature>
<evidence type="ECO:0008006" key="7">
    <source>
        <dbReference type="Google" id="ProtNLM"/>
    </source>
</evidence>
<organism evidence="5 6">
    <name type="scientific">Antrodiella citrinella</name>
    <dbReference type="NCBI Taxonomy" id="2447956"/>
    <lineage>
        <taxon>Eukaryota</taxon>
        <taxon>Fungi</taxon>
        <taxon>Dikarya</taxon>
        <taxon>Basidiomycota</taxon>
        <taxon>Agaricomycotina</taxon>
        <taxon>Agaricomycetes</taxon>
        <taxon>Polyporales</taxon>
        <taxon>Steccherinaceae</taxon>
        <taxon>Antrodiella</taxon>
    </lineage>
</organism>
<feature type="compositionally biased region" description="Basic and acidic residues" evidence="4">
    <location>
        <begin position="974"/>
        <end position="984"/>
    </location>
</feature>
<dbReference type="SUPFAM" id="SSF52047">
    <property type="entry name" value="RNI-like"/>
    <property type="match status" value="1"/>
</dbReference>
<evidence type="ECO:0000256" key="3">
    <source>
        <dbReference type="ARBA" id="ARBA00023212"/>
    </source>
</evidence>
<evidence type="ECO:0000313" key="5">
    <source>
        <dbReference type="EMBL" id="THH29900.1"/>
    </source>
</evidence>